<dbReference type="Pfam" id="PF08570">
    <property type="entry name" value="DUF1761"/>
    <property type="match status" value="1"/>
</dbReference>
<keyword evidence="1" id="KW-1133">Transmembrane helix</keyword>
<gene>
    <name evidence="2" type="ORF">AKL17_1630</name>
</gene>
<dbReference type="AlphaFoldDB" id="A0A159Z1R5"/>
<dbReference type="InterPro" id="IPR013879">
    <property type="entry name" value="DUF1761"/>
</dbReference>
<dbReference type="EMBL" id="CP012661">
    <property type="protein sequence ID" value="AMY68882.1"/>
    <property type="molecule type" value="Genomic_DNA"/>
</dbReference>
<feature type="transmembrane region" description="Helical" evidence="1">
    <location>
        <begin position="112"/>
        <end position="135"/>
    </location>
</feature>
<feature type="transmembrane region" description="Helical" evidence="1">
    <location>
        <begin position="7"/>
        <end position="32"/>
    </location>
</feature>
<keyword evidence="1" id="KW-0812">Transmembrane</keyword>
<keyword evidence="1" id="KW-0472">Membrane</keyword>
<feature type="transmembrane region" description="Helical" evidence="1">
    <location>
        <begin position="80"/>
        <end position="100"/>
    </location>
</feature>
<keyword evidence="3" id="KW-1185">Reference proteome</keyword>
<reference evidence="2 3" key="1">
    <citation type="submission" date="2015-09" db="EMBL/GenBank/DDBJ databases">
        <title>Complete genome sequence of Defluviimonas alba cai42t isolated from an oilfield in Xinjiang.</title>
        <authorList>
            <person name="Geng S."/>
            <person name="Pan X."/>
            <person name="Wu X."/>
        </authorList>
    </citation>
    <scope>NUCLEOTIDE SEQUENCE [LARGE SCALE GENOMIC DNA]</scope>
    <source>
        <strain evidence="3">cai42</strain>
    </source>
</reference>
<accession>A0A159Z1R5</accession>
<evidence type="ECO:0000313" key="2">
    <source>
        <dbReference type="EMBL" id="AMY68882.1"/>
    </source>
</evidence>
<evidence type="ECO:0000256" key="1">
    <source>
        <dbReference type="SAM" id="Phobius"/>
    </source>
</evidence>
<dbReference type="STRING" id="1335048.AKL17_1630"/>
<feature type="transmembrane region" description="Helical" evidence="1">
    <location>
        <begin position="52"/>
        <end position="73"/>
    </location>
</feature>
<evidence type="ECO:0008006" key="4">
    <source>
        <dbReference type="Google" id="ProtNLM"/>
    </source>
</evidence>
<dbReference type="OrthoDB" id="2623652at2"/>
<dbReference type="Proteomes" id="UP000076128">
    <property type="component" value="Chromosome"/>
</dbReference>
<dbReference type="RefSeq" id="WP_066812051.1">
    <property type="nucleotide sequence ID" value="NZ_CP012661.1"/>
</dbReference>
<name>A0A159Z1R5_9RHOB</name>
<protein>
    <recommendedName>
        <fullName evidence="4">DUF1761 domain-containing protein</fullName>
    </recommendedName>
</protein>
<evidence type="ECO:0000313" key="3">
    <source>
        <dbReference type="Proteomes" id="UP000076128"/>
    </source>
</evidence>
<organism evidence="2 3">
    <name type="scientific">Frigidibacter mobilis</name>
    <dbReference type="NCBI Taxonomy" id="1335048"/>
    <lineage>
        <taxon>Bacteria</taxon>
        <taxon>Pseudomonadati</taxon>
        <taxon>Pseudomonadota</taxon>
        <taxon>Alphaproteobacteria</taxon>
        <taxon>Rhodobacterales</taxon>
        <taxon>Paracoccaceae</taxon>
        <taxon>Frigidibacter</taxon>
    </lineage>
</organism>
<sequence length="136" mass="13791">MLNFSDISWIGIIAATVASFMLGGLWFTVLLGRAYSAALGRAHDPGARPAPLMIAGPAAWSLVTAFATAVLMASLGIETLSGALGLGLFVGIGYLAATTVNTGINPNIPNPLLYGAVSGGYHLAAGLVIALVLSFF</sequence>
<dbReference type="KEGG" id="daa:AKL17_1630"/>
<proteinExistence type="predicted"/>